<dbReference type="GO" id="GO:0006139">
    <property type="term" value="P:nucleobase-containing compound metabolic process"/>
    <property type="evidence" value="ECO:0007669"/>
    <property type="project" value="InterPro"/>
</dbReference>
<evidence type="ECO:0000313" key="2">
    <source>
        <dbReference type="EMBL" id="CAD8441111.1"/>
    </source>
</evidence>
<dbReference type="PANTHER" id="PTHR43040:SF1">
    <property type="entry name" value="RIBONUCLEASE D"/>
    <property type="match status" value="1"/>
</dbReference>
<dbReference type="SUPFAM" id="SSF53098">
    <property type="entry name" value="Ribonuclease H-like"/>
    <property type="match status" value="1"/>
</dbReference>
<dbReference type="Gene3D" id="3.30.420.10">
    <property type="entry name" value="Ribonuclease H-like superfamily/Ribonuclease H"/>
    <property type="match status" value="1"/>
</dbReference>
<dbReference type="AlphaFoldDB" id="A0A7S0D2J5"/>
<accession>A0A7S0D2J5</accession>
<dbReference type="InterPro" id="IPR036397">
    <property type="entry name" value="RNaseH_sf"/>
</dbReference>
<dbReference type="InterPro" id="IPR002562">
    <property type="entry name" value="3'-5'_exonuclease_dom"/>
</dbReference>
<organism evidence="2">
    <name type="scientific">Micromonas pusilla</name>
    <name type="common">Picoplanktonic green alga</name>
    <name type="synonym">Chromulina pusilla</name>
    <dbReference type="NCBI Taxonomy" id="38833"/>
    <lineage>
        <taxon>Eukaryota</taxon>
        <taxon>Viridiplantae</taxon>
        <taxon>Chlorophyta</taxon>
        <taxon>Mamiellophyceae</taxon>
        <taxon>Mamiellales</taxon>
        <taxon>Mamiellaceae</taxon>
        <taxon>Micromonas</taxon>
    </lineage>
</organism>
<gene>
    <name evidence="2" type="ORF">MSP1401_LOCUS6687</name>
</gene>
<dbReference type="GO" id="GO:0003676">
    <property type="term" value="F:nucleic acid binding"/>
    <property type="evidence" value="ECO:0007669"/>
    <property type="project" value="InterPro"/>
</dbReference>
<dbReference type="Pfam" id="PF01612">
    <property type="entry name" value="DNA_pol_A_exo1"/>
    <property type="match status" value="1"/>
</dbReference>
<dbReference type="PANTHER" id="PTHR43040">
    <property type="entry name" value="RIBONUCLEASE D"/>
    <property type="match status" value="1"/>
</dbReference>
<feature type="domain" description="3'-5' exonuclease" evidence="1">
    <location>
        <begin position="62"/>
        <end position="152"/>
    </location>
</feature>
<reference evidence="2" key="1">
    <citation type="submission" date="2021-01" db="EMBL/GenBank/DDBJ databases">
        <authorList>
            <person name="Corre E."/>
            <person name="Pelletier E."/>
            <person name="Niang G."/>
            <person name="Scheremetjew M."/>
            <person name="Finn R."/>
            <person name="Kale V."/>
            <person name="Holt S."/>
            <person name="Cochrane G."/>
            <person name="Meng A."/>
            <person name="Brown T."/>
            <person name="Cohen L."/>
        </authorList>
    </citation>
    <scope>NUCLEOTIDE SEQUENCE</scope>
    <source>
        <strain evidence="2">CCAC1681</strain>
    </source>
</reference>
<sequence>MGEDGSEAETPNDTAVASSGAALDDLTSSLKSVSLKSSSSQNVLLIDSLKTCASALGVLIDRAEPVAVDFEGIALSREGRLCLAQIVSADESEPVYLVDIVALGADAFGVGRLGELLSSETLVKLIFDCRSDREALQHQFGVALNQVYDIQVVYCMRCDEVAGHRVGRLRGLRAALGDCPGLDSEARRKLEETKDAGSKMFIEEDGESSDAWERRPLPPELVDYAAVDVRYLHAMYKEWRHFMKQGKMDKVVAKRKRKKGSARDF</sequence>
<dbReference type="EMBL" id="HBEN01008087">
    <property type="protein sequence ID" value="CAD8441111.1"/>
    <property type="molecule type" value="Transcribed_RNA"/>
</dbReference>
<evidence type="ECO:0000259" key="1">
    <source>
        <dbReference type="Pfam" id="PF01612"/>
    </source>
</evidence>
<dbReference type="GO" id="GO:0008408">
    <property type="term" value="F:3'-5' exonuclease activity"/>
    <property type="evidence" value="ECO:0007669"/>
    <property type="project" value="InterPro"/>
</dbReference>
<name>A0A7S0D2J5_MICPS</name>
<protein>
    <recommendedName>
        <fullName evidence="1">3'-5' exonuclease domain-containing protein</fullName>
    </recommendedName>
</protein>
<proteinExistence type="predicted"/>
<dbReference type="InterPro" id="IPR012337">
    <property type="entry name" value="RNaseH-like_sf"/>
</dbReference>